<evidence type="ECO:0000256" key="4">
    <source>
        <dbReference type="PIRNR" id="PIRNR015894"/>
    </source>
</evidence>
<feature type="domain" description="PRMT5 TIM barrel" evidence="10">
    <location>
        <begin position="36"/>
        <end position="376"/>
    </location>
</feature>
<evidence type="ECO:0000256" key="6">
    <source>
        <dbReference type="PIRSR" id="PIRSR015894-2"/>
    </source>
</evidence>
<proteinExistence type="inferred from homology"/>
<dbReference type="PROSITE" id="PS51678">
    <property type="entry name" value="SAM_MT_PRMT"/>
    <property type="match status" value="1"/>
</dbReference>
<evidence type="ECO:0000259" key="9">
    <source>
        <dbReference type="Pfam" id="PF05185"/>
    </source>
</evidence>
<dbReference type="PANTHER" id="PTHR10738:SF0">
    <property type="entry name" value="PROTEIN ARGININE N-METHYLTRANSFERASE 5"/>
    <property type="match status" value="1"/>
</dbReference>
<gene>
    <name evidence="12" type="ORF">GX50_03530</name>
</gene>
<dbReference type="Pfam" id="PF05185">
    <property type="entry name" value="PRMT5"/>
    <property type="match status" value="1"/>
</dbReference>
<dbReference type="Pfam" id="PF17286">
    <property type="entry name" value="PRMT5_C"/>
    <property type="match status" value="1"/>
</dbReference>
<dbReference type="STRING" id="73230.A0A2B7ZJW8"/>
<feature type="site" description="Critical for specifying symmetric addition of methyl groups" evidence="7">
    <location>
        <position position="413"/>
    </location>
</feature>
<sequence>MEPHDDLAPAFCIGQHETRRTVPVSPQLVQLAQESNYDLLTTPITTPLFHSRVLTLLSTHLSDARPPVFDATLTLGTSHNTSPVTIPPLSPEDSFLTPNEYTNQLVGVTSSWIDLCSPDPLIADISRQVLSLEIAYAAFCGVSFVIIPGPRLHHGNVHGEGLMYYARAVQDILNVGLYIQVHIWFNMVDHPDLETNDVGDLAPFARAEYLTARDESAPTMDLFGTWEAWDIIRKVCKYHSRLLVALSIPKHLPPMSVQSRWHSEQVHILTIAGSSFIKNQKGYPVLSKAHQAMISRMMRLRTPPWIIMCDVGPIAGLEVGQSGSEPDFTPRISPQIESNEDTPTPAEAHRHSRSGSNKRNFDPTPHLSYMRNLQQKQPARTPMERFGVGYQDYLQAPLQPLTVNLESITYEVFEKDPIKYEWYERAIAKALKDWAKQGKPTCHPDGHVVLAVVGAGRGPLVTRAIRASVETGVAIEVWVVEKNPNAFVLLQRHNASLWGGCVNLVKSDMRSWKGPHRLAPESAGSEEPPKVIHTPIDILVSELLGSFGDNELSPECLDGVTHLLNPVHGISIPASYSAHLSPISSPRLHADITNQTITNPAAPETPYVVMLHAFDFLSTIQPATPTNITSVGKQTGGGGQSTPGGSTSPPLSEPPTPIIQSVWSFSHPNANIPPHSPLSSTISNSHNVRRTRLTFPCQERGTCHGLAGYFETVLYDDVELSTNPATMDAKSPGMISWFPIYFPLKTPLTVPPNSEIVVTMYRQTDDRKVWYEWIVEVFARDTSSTTAVITSSGASSPSLSSSLSSTAGKGNETEKGQAVGAVKRVRVAMSELHSSIKDGCLM</sequence>
<comment type="similarity">
    <text evidence="4">Belongs to the class I-like SAM-binding methyltransferase superfamily.</text>
</comment>
<organism evidence="12 13">
    <name type="scientific">[Emmonsia] crescens</name>
    <dbReference type="NCBI Taxonomy" id="73230"/>
    <lineage>
        <taxon>Eukaryota</taxon>
        <taxon>Fungi</taxon>
        <taxon>Dikarya</taxon>
        <taxon>Ascomycota</taxon>
        <taxon>Pezizomycotina</taxon>
        <taxon>Eurotiomycetes</taxon>
        <taxon>Eurotiomycetidae</taxon>
        <taxon>Onygenales</taxon>
        <taxon>Ajellomycetaceae</taxon>
        <taxon>Emergomyces</taxon>
    </lineage>
</organism>
<feature type="binding site" evidence="6">
    <location>
        <position position="410"/>
    </location>
    <ligand>
        <name>S-adenosyl-L-methionine</name>
        <dbReference type="ChEBI" id="CHEBI:59789"/>
    </ligand>
</feature>
<dbReference type="InterPro" id="IPR029063">
    <property type="entry name" value="SAM-dependent_MTases_sf"/>
</dbReference>
<keyword evidence="1 4" id="KW-0489">Methyltransferase</keyword>
<feature type="domain" description="PRMT5 oligomerisation" evidence="11">
    <location>
        <begin position="575"/>
        <end position="796"/>
    </location>
</feature>
<feature type="region of interest" description="Disordered" evidence="8">
    <location>
        <begin position="320"/>
        <end position="366"/>
    </location>
</feature>
<evidence type="ECO:0000256" key="3">
    <source>
        <dbReference type="ARBA" id="ARBA00022691"/>
    </source>
</evidence>
<dbReference type="PIRSF" id="PIRSF015894">
    <property type="entry name" value="Skb1_MeTrfase"/>
    <property type="match status" value="1"/>
</dbReference>
<name>A0A2B7ZJW8_9EURO</name>
<dbReference type="InterPro" id="IPR025799">
    <property type="entry name" value="Arg_MeTrfase"/>
</dbReference>
<dbReference type="InterPro" id="IPR035247">
    <property type="entry name" value="PRMT5_TIM"/>
</dbReference>
<evidence type="ECO:0000256" key="8">
    <source>
        <dbReference type="SAM" id="MobiDB-lite"/>
    </source>
</evidence>
<dbReference type="PANTHER" id="PTHR10738">
    <property type="entry name" value="PROTEIN ARGININE N-METHYLTRANSFERASE 5"/>
    <property type="match status" value="1"/>
</dbReference>
<dbReference type="SUPFAM" id="SSF53335">
    <property type="entry name" value="S-adenosyl-L-methionine-dependent methyltransferases"/>
    <property type="match status" value="1"/>
</dbReference>
<keyword evidence="3 4" id="KW-0949">S-adenosyl-L-methionine</keyword>
<dbReference type="GO" id="GO:0005634">
    <property type="term" value="C:nucleus"/>
    <property type="evidence" value="ECO:0007669"/>
    <property type="project" value="TreeGrafter"/>
</dbReference>
<feature type="active site" description="Proton donor/acceptor" evidence="5">
    <location>
        <position position="551"/>
    </location>
</feature>
<feature type="region of interest" description="Disordered" evidence="8">
    <location>
        <begin position="789"/>
        <end position="817"/>
    </location>
</feature>
<accession>A0A2B7ZJW8</accession>
<dbReference type="InterPro" id="IPR035248">
    <property type="entry name" value="PRMT5_C"/>
</dbReference>
<keyword evidence="13" id="KW-1185">Reference proteome</keyword>
<dbReference type="GO" id="GO:0005829">
    <property type="term" value="C:cytosol"/>
    <property type="evidence" value="ECO:0007669"/>
    <property type="project" value="TreeGrafter"/>
</dbReference>
<evidence type="ECO:0000313" key="12">
    <source>
        <dbReference type="EMBL" id="PGH33620.1"/>
    </source>
</evidence>
<evidence type="ECO:0000256" key="1">
    <source>
        <dbReference type="ARBA" id="ARBA00022603"/>
    </source>
</evidence>
<feature type="compositionally biased region" description="Low complexity" evidence="8">
    <location>
        <begin position="790"/>
        <end position="808"/>
    </location>
</feature>
<reference evidence="12 13" key="1">
    <citation type="submission" date="2017-10" db="EMBL/GenBank/DDBJ databases">
        <title>Comparative genomics in systemic dimorphic fungi from Ajellomycetaceae.</title>
        <authorList>
            <person name="Munoz J.F."/>
            <person name="Mcewen J.G."/>
            <person name="Clay O.K."/>
            <person name="Cuomo C.A."/>
        </authorList>
    </citation>
    <scope>NUCLEOTIDE SEQUENCE [LARGE SCALE GENOMIC DNA]</scope>
    <source>
        <strain evidence="12 13">UAMH4076</strain>
    </source>
</reference>
<feature type="active site" description="Proton donor/acceptor" evidence="5">
    <location>
        <position position="542"/>
    </location>
</feature>
<protein>
    <recommendedName>
        <fullName evidence="4">Protein arginine N-methyltransferase</fullName>
    </recommendedName>
</protein>
<dbReference type="GO" id="GO:0016274">
    <property type="term" value="F:protein-arginine N-methyltransferase activity"/>
    <property type="evidence" value="ECO:0007669"/>
    <property type="project" value="InterPro"/>
</dbReference>
<evidence type="ECO:0000256" key="7">
    <source>
        <dbReference type="PIRSR" id="PIRSR015894-3"/>
    </source>
</evidence>
<feature type="binding site" evidence="6">
    <location>
        <position position="481"/>
    </location>
    <ligand>
        <name>S-adenosyl-L-methionine</name>
        <dbReference type="ChEBI" id="CHEBI:59789"/>
    </ligand>
</feature>
<evidence type="ECO:0000256" key="5">
    <source>
        <dbReference type="PIRSR" id="PIRSR015894-1"/>
    </source>
</evidence>
<dbReference type="Gene3D" id="3.40.50.150">
    <property type="entry name" value="Vaccinia Virus protein VP39"/>
    <property type="match status" value="1"/>
</dbReference>
<evidence type="ECO:0000259" key="10">
    <source>
        <dbReference type="Pfam" id="PF17285"/>
    </source>
</evidence>
<dbReference type="GO" id="GO:0032259">
    <property type="term" value="P:methylation"/>
    <property type="evidence" value="ECO:0007669"/>
    <property type="project" value="UniProtKB-KW"/>
</dbReference>
<dbReference type="Pfam" id="PF17285">
    <property type="entry name" value="PRMT5_TIM"/>
    <property type="match status" value="1"/>
</dbReference>
<dbReference type="EMBL" id="PDND01000058">
    <property type="protein sequence ID" value="PGH33620.1"/>
    <property type="molecule type" value="Genomic_DNA"/>
</dbReference>
<feature type="binding site" evidence="6">
    <location>
        <begin position="508"/>
        <end position="509"/>
    </location>
    <ligand>
        <name>S-adenosyl-L-methionine</name>
        <dbReference type="ChEBI" id="CHEBI:59789"/>
    </ligand>
</feature>
<dbReference type="Gene3D" id="3.20.20.150">
    <property type="entry name" value="Divalent-metal-dependent TIM barrel enzymes"/>
    <property type="match status" value="1"/>
</dbReference>
<dbReference type="Gene3D" id="2.70.160.11">
    <property type="entry name" value="Hnrnp arginine n-methyltransferase1"/>
    <property type="match status" value="1"/>
</dbReference>
<feature type="region of interest" description="Disordered" evidence="8">
    <location>
        <begin position="625"/>
        <end position="653"/>
    </location>
</feature>
<dbReference type="Proteomes" id="UP000226031">
    <property type="component" value="Unassembled WGS sequence"/>
</dbReference>
<dbReference type="InterPro" id="IPR007857">
    <property type="entry name" value="Arg_MeTrfase_PRMT5"/>
</dbReference>
<comment type="caution">
    <text evidence="12">The sequence shown here is derived from an EMBL/GenBank/DDBJ whole genome shotgun (WGS) entry which is preliminary data.</text>
</comment>
<dbReference type="InterPro" id="IPR035075">
    <property type="entry name" value="PRMT5"/>
</dbReference>
<evidence type="ECO:0000313" key="13">
    <source>
        <dbReference type="Proteomes" id="UP000226031"/>
    </source>
</evidence>
<evidence type="ECO:0000259" key="11">
    <source>
        <dbReference type="Pfam" id="PF17286"/>
    </source>
</evidence>
<dbReference type="VEuPathDB" id="FungiDB:EMCG_01722"/>
<feature type="domain" description="PRMT5 arginine-N-methyltransferase" evidence="9">
    <location>
        <begin position="383"/>
        <end position="572"/>
    </location>
</feature>
<dbReference type="GO" id="GO:0006355">
    <property type="term" value="P:regulation of DNA-templated transcription"/>
    <property type="evidence" value="ECO:0007669"/>
    <property type="project" value="TreeGrafter"/>
</dbReference>
<dbReference type="FunFam" id="3.40.50.150:FF:000149">
    <property type="entry name" value="Protein arginine N-methyltransferase"/>
    <property type="match status" value="1"/>
</dbReference>
<feature type="binding site" evidence="6">
    <location>
        <begin position="419"/>
        <end position="420"/>
    </location>
    <ligand>
        <name>S-adenosyl-L-methionine</name>
        <dbReference type="ChEBI" id="CHEBI:59789"/>
    </ligand>
</feature>
<keyword evidence="2 4" id="KW-0808">Transferase</keyword>
<evidence type="ECO:0000256" key="2">
    <source>
        <dbReference type="ARBA" id="ARBA00022679"/>
    </source>
</evidence>
<dbReference type="AlphaFoldDB" id="A0A2B7ZJW8"/>